<gene>
    <name evidence="1" type="ORF">OH76DRAFT_94385</name>
</gene>
<accession>A0A371CQS8</accession>
<reference evidence="1 2" key="1">
    <citation type="journal article" date="2018" name="Biotechnol. Biofuels">
        <title>Integrative visual omics of the white-rot fungus Polyporus brumalis exposes the biotechnological potential of its oxidative enzymes for delignifying raw plant biomass.</title>
        <authorList>
            <person name="Miyauchi S."/>
            <person name="Rancon A."/>
            <person name="Drula E."/>
            <person name="Hage H."/>
            <person name="Chaduli D."/>
            <person name="Favel A."/>
            <person name="Grisel S."/>
            <person name="Henrissat B."/>
            <person name="Herpoel-Gimbert I."/>
            <person name="Ruiz-Duenas F.J."/>
            <person name="Chevret D."/>
            <person name="Hainaut M."/>
            <person name="Lin J."/>
            <person name="Wang M."/>
            <person name="Pangilinan J."/>
            <person name="Lipzen A."/>
            <person name="Lesage-Meessen L."/>
            <person name="Navarro D."/>
            <person name="Riley R."/>
            <person name="Grigoriev I.V."/>
            <person name="Zhou S."/>
            <person name="Raouche S."/>
            <person name="Rosso M.N."/>
        </authorList>
    </citation>
    <scope>NUCLEOTIDE SEQUENCE [LARGE SCALE GENOMIC DNA]</scope>
    <source>
        <strain evidence="1 2">BRFM 1820</strain>
    </source>
</reference>
<evidence type="ECO:0000313" key="2">
    <source>
        <dbReference type="Proteomes" id="UP000256964"/>
    </source>
</evidence>
<dbReference type="EMBL" id="KZ857481">
    <property type="protein sequence ID" value="RDX42587.1"/>
    <property type="molecule type" value="Genomic_DNA"/>
</dbReference>
<evidence type="ECO:0000313" key="1">
    <source>
        <dbReference type="EMBL" id="RDX42587.1"/>
    </source>
</evidence>
<sequence length="193" mass="21080">MCFFFEVAREHVGRLGHTGICAAQCACVCLTVRRRRSGSTYPSCGETSFHHDRASSLDVSASRCLSLVPPRGHEVRGLFVPPYSKLILRRLHEIAGVLVGRHRVLYTDATMHDVVGARSPGRQHASKVCVTASTYGRPLARASRTMDLQRVSEHAIWTAATLLLPATCCMHGCSTEWQAPPPTCPRHAGYASA</sequence>
<name>A0A371CQS8_9APHY</name>
<keyword evidence="2" id="KW-1185">Reference proteome</keyword>
<dbReference type="Proteomes" id="UP000256964">
    <property type="component" value="Unassembled WGS sequence"/>
</dbReference>
<protein>
    <submittedName>
        <fullName evidence="1">Uncharacterized protein</fullName>
    </submittedName>
</protein>
<dbReference type="AlphaFoldDB" id="A0A371CQS8"/>
<proteinExistence type="predicted"/>
<organism evidence="1 2">
    <name type="scientific">Lentinus brumalis</name>
    <dbReference type="NCBI Taxonomy" id="2498619"/>
    <lineage>
        <taxon>Eukaryota</taxon>
        <taxon>Fungi</taxon>
        <taxon>Dikarya</taxon>
        <taxon>Basidiomycota</taxon>
        <taxon>Agaricomycotina</taxon>
        <taxon>Agaricomycetes</taxon>
        <taxon>Polyporales</taxon>
        <taxon>Polyporaceae</taxon>
        <taxon>Lentinus</taxon>
    </lineage>
</organism>